<name>A0A1R4EZF1_9MICO</name>
<evidence type="ECO:0000313" key="2">
    <source>
        <dbReference type="Proteomes" id="UP000195787"/>
    </source>
</evidence>
<evidence type="ECO:0000313" key="1">
    <source>
        <dbReference type="EMBL" id="SJM49070.1"/>
    </source>
</evidence>
<dbReference type="GeneID" id="303171934"/>
<organism evidence="1 2">
    <name type="scientific">Agrococcus casei LMG 22410</name>
    <dbReference type="NCBI Taxonomy" id="1255656"/>
    <lineage>
        <taxon>Bacteria</taxon>
        <taxon>Bacillati</taxon>
        <taxon>Actinomycetota</taxon>
        <taxon>Actinomycetes</taxon>
        <taxon>Micrococcales</taxon>
        <taxon>Microbacteriaceae</taxon>
        <taxon>Agrococcus</taxon>
    </lineage>
</organism>
<protein>
    <submittedName>
        <fullName evidence="1">Uncharacterized protein</fullName>
    </submittedName>
</protein>
<dbReference type="EMBL" id="FUHU01000009">
    <property type="protein sequence ID" value="SJM49070.1"/>
    <property type="molecule type" value="Genomic_DNA"/>
</dbReference>
<dbReference type="AlphaFoldDB" id="A0A1R4EZF1"/>
<dbReference type="RefSeq" id="WP_086990676.1">
    <property type="nucleotide sequence ID" value="NZ_FUHU01000009.1"/>
</dbReference>
<accession>A0A1R4EZF1</accession>
<reference evidence="1 2" key="1">
    <citation type="submission" date="2017-02" db="EMBL/GenBank/DDBJ databases">
        <authorList>
            <person name="Peterson S.W."/>
        </authorList>
    </citation>
    <scope>NUCLEOTIDE SEQUENCE [LARGE SCALE GENOMIC DNA]</scope>
    <source>
        <strain evidence="1 2">LMG 22410</strain>
    </source>
</reference>
<sequence length="138" mass="15222">MDKQTQVVQVCRDGVTCDAVVSYWFDGRAFWTVRLESAEFEAVEATENDAFEALCSVRAVLEPLGWRVGVTGARADVWPSGMARDQGGGHRVYLLTEAGPQDLLDTFEPVDPSTVATVEQQRAETERLFDAMLGQGQH</sequence>
<dbReference type="Proteomes" id="UP000195787">
    <property type="component" value="Unassembled WGS sequence"/>
</dbReference>
<keyword evidence="2" id="KW-1185">Reference proteome</keyword>
<dbReference type="OrthoDB" id="775526at2"/>
<gene>
    <name evidence="1" type="ORF">CZ674_01795</name>
</gene>
<proteinExistence type="predicted"/>